<dbReference type="InterPro" id="IPR019734">
    <property type="entry name" value="TPR_rpt"/>
</dbReference>
<dbReference type="Gene3D" id="1.25.40.10">
    <property type="entry name" value="Tetratricopeptide repeat domain"/>
    <property type="match status" value="5"/>
</dbReference>
<dbReference type="GO" id="GO:0055087">
    <property type="term" value="C:Ski complex"/>
    <property type="evidence" value="ECO:0007669"/>
    <property type="project" value="InterPro"/>
</dbReference>
<gene>
    <name evidence="4" type="ORF">PNOK_0580400</name>
</gene>
<dbReference type="Pfam" id="PF13432">
    <property type="entry name" value="TPR_16"/>
    <property type="match status" value="2"/>
</dbReference>
<feature type="repeat" description="TPR" evidence="3">
    <location>
        <begin position="532"/>
        <end position="565"/>
    </location>
</feature>
<feature type="repeat" description="TPR" evidence="3">
    <location>
        <begin position="1133"/>
        <end position="1166"/>
    </location>
</feature>
<dbReference type="Pfam" id="PF14559">
    <property type="entry name" value="TPR_19"/>
    <property type="match status" value="1"/>
</dbReference>
<dbReference type="OrthoDB" id="421075at2759"/>
<dbReference type="PANTHER" id="PTHR15704:SF7">
    <property type="entry name" value="SUPERKILLER COMPLEX PROTEIN 3"/>
    <property type="match status" value="1"/>
</dbReference>
<dbReference type="InterPro" id="IPR040962">
    <property type="entry name" value="TPR_22"/>
</dbReference>
<reference evidence="4 5" key="1">
    <citation type="journal article" date="2017" name="Mol. Ecol.">
        <title>Comparative and population genomic landscape of Phellinus noxius: A hypervariable fungus causing root rot in trees.</title>
        <authorList>
            <person name="Chung C.L."/>
            <person name="Lee T.J."/>
            <person name="Akiba M."/>
            <person name="Lee H.H."/>
            <person name="Kuo T.H."/>
            <person name="Liu D."/>
            <person name="Ke H.M."/>
            <person name="Yokoi T."/>
            <person name="Roa M.B."/>
            <person name="Lu M.J."/>
            <person name="Chang Y.Y."/>
            <person name="Ann P.J."/>
            <person name="Tsai J.N."/>
            <person name="Chen C.Y."/>
            <person name="Tzean S.S."/>
            <person name="Ota Y."/>
            <person name="Hattori T."/>
            <person name="Sahashi N."/>
            <person name="Liou R.F."/>
            <person name="Kikuchi T."/>
            <person name="Tsai I.J."/>
        </authorList>
    </citation>
    <scope>NUCLEOTIDE SEQUENCE [LARGE SCALE GENOMIC DNA]</scope>
    <source>
        <strain evidence="4 5">FFPRI411160</strain>
    </source>
</reference>
<dbReference type="Pfam" id="PF18833">
    <property type="entry name" value="TPR_22"/>
    <property type="match status" value="1"/>
</dbReference>
<evidence type="ECO:0000256" key="3">
    <source>
        <dbReference type="PROSITE-ProRule" id="PRU00339"/>
    </source>
</evidence>
<dbReference type="GO" id="GO:0006401">
    <property type="term" value="P:RNA catabolic process"/>
    <property type="evidence" value="ECO:0007669"/>
    <property type="project" value="InterPro"/>
</dbReference>
<dbReference type="InterPro" id="IPR011990">
    <property type="entry name" value="TPR-like_helical_dom_sf"/>
</dbReference>
<evidence type="ECO:0000313" key="5">
    <source>
        <dbReference type="Proteomes" id="UP000217199"/>
    </source>
</evidence>
<evidence type="ECO:0000256" key="1">
    <source>
        <dbReference type="ARBA" id="ARBA00022737"/>
    </source>
</evidence>
<evidence type="ECO:0000256" key="2">
    <source>
        <dbReference type="ARBA" id="ARBA00022803"/>
    </source>
</evidence>
<dbReference type="FunCoup" id="A0A286UH61">
    <property type="interactions" value="253"/>
</dbReference>
<name>A0A286UH61_9AGAM</name>
<dbReference type="InterPro" id="IPR039226">
    <property type="entry name" value="Ski3/TTC37"/>
</dbReference>
<dbReference type="SUPFAM" id="SSF48452">
    <property type="entry name" value="TPR-like"/>
    <property type="match status" value="5"/>
</dbReference>
<protein>
    <submittedName>
        <fullName evidence="4">TPR</fullName>
    </submittedName>
</protein>
<dbReference type="EMBL" id="NBII01000005">
    <property type="protein sequence ID" value="PAV18960.1"/>
    <property type="molecule type" value="Genomic_DNA"/>
</dbReference>
<feature type="repeat" description="TPR" evidence="3">
    <location>
        <begin position="690"/>
        <end position="723"/>
    </location>
</feature>
<sequence length="1422" mass="158334">MSNFIKSKLKSAKELIGKKDFSNARTAAEEVLSYEPENYNANIFLGFALLELGEHDQCEQTYLRATAIQPDQPLAWQGLSKFYEKTEKWDKYVQTLQTIMNLFAKSGDATKCAEQLQKCIELHRRRRSRKELIDSLLLLLPTSTLYSVLSNLPPPDPTAPTATTTYEVQVAIHNTLPTLEELIRLNEEDEEEYITREVARRRMRLDTASAGPEALRKQIGCTVWKDSKLPELYNEVINHPNTSDELRRSTEAKLLRFKHRYRCALSSNGEDGTKKLKLVEEIQSLIDGVVLLNIPDELAWTIYIEGKDVDTVESYDFNILRRFIELFPESILVKAVKNYFNYFEIPLVLDDDDDSDSDEKDKGEGNEAVEEDPFDLLLGAVAELPDSLLAHRLLCDVYIYEEDYQNTILTAEKGLQLVKAFETDTAIKLPQVKKSLNAMLATGLVHLFPPNIIPGPSEAYIHQFANRWEDAADFFSKAAEQVPEDNVETGLVAREEHAWCQAQLGNYEVAAEALHSIQEHIEVLDGYEERKARVWWRLGQCHWHLGDMEKSYKHFITALKRSPSFAPAFTSLGLYYLEGASPSDPTRATKCFQKAFELDARETEAAKRLAHSFAEERDWDLVEVVVKRTIEGEGGLGGGLTSEEANAIAKHKPTNSWAWKALGVVELNRGQYPSAIQAFQVALRSEEDDALLWLRLGEAYMKAGRHAAALKALDKAHQLQPGDWLCMYLLGEVQRQTGLLSQAIESFNEVLQLVPNQTAVLLSLSEAHIAHGRAEASSGFIGRASSSFFNALITSLTLVESSPGFRRLAFKTIIDALLALSEFSTFPDEHLAVELFTKIASIQGDGTDERLKDIIDLPLSFDSSNDRTASLKLAIQTSSFRLTLFAKDEDGMGSAWFDLGVGLARLATLTVLDSVKTASEKQAIESVRLALLTEPGNASFWNVFGNLNFLSRPMIAQHAYIKALEVNAKDASVWTNLGLLYLHNEDLELANESFLKAQTLDPDYTLAWVGQSLVAAANGHEGDTLALLEHAVGLSADLPAADIEYAYRMFLRHPTLASRPTSTSQDTLLPPFFSLDRYCRRRETDASALHLFGLVCERLHMDELSAVVMGKAISYLEASYEESEDPIIERRYAIANTNLGRILLSTGKLEESIEKFETAFGLLPADDELLETAILRAMCQLGCGIAHFQLDHLEEALTMFESAQEIASAEGASHIRGQITVLLAKVLWEIGSDEFKESAKEQLLACIEGEPENLAAVVSLAAMGLLTDDEALIDAALSEILSLPLEERHSRDPERDIENLLMNHYIAEENTDKVASIVEKAVHAEPSHVPSRCNMASYSIASGRPEVAHALLSGLLNSSDLYSVKGTHEALRLLAVSMVASNTKKKVEGVKEEAHAIAQKSVHMAPWETKNWLGLAVVQKSM</sequence>
<accession>A0A286UH61</accession>
<feature type="repeat" description="TPR" evidence="3">
    <location>
        <begin position="971"/>
        <end position="1004"/>
    </location>
</feature>
<dbReference type="PROSITE" id="PS50005">
    <property type="entry name" value="TPR"/>
    <property type="match status" value="6"/>
</dbReference>
<comment type="caution">
    <text evidence="4">The sequence shown here is derived from an EMBL/GenBank/DDBJ whole genome shotgun (WGS) entry which is preliminary data.</text>
</comment>
<proteinExistence type="predicted"/>
<feature type="repeat" description="TPR" evidence="3">
    <location>
        <begin position="656"/>
        <end position="689"/>
    </location>
</feature>
<keyword evidence="2 3" id="KW-0802">TPR repeat</keyword>
<dbReference type="InParanoid" id="A0A286UH61"/>
<evidence type="ECO:0000313" key="4">
    <source>
        <dbReference type="EMBL" id="PAV18960.1"/>
    </source>
</evidence>
<keyword evidence="1" id="KW-0677">Repeat</keyword>
<dbReference type="Proteomes" id="UP000217199">
    <property type="component" value="Unassembled WGS sequence"/>
</dbReference>
<organism evidence="4 5">
    <name type="scientific">Pyrrhoderma noxium</name>
    <dbReference type="NCBI Taxonomy" id="2282107"/>
    <lineage>
        <taxon>Eukaryota</taxon>
        <taxon>Fungi</taxon>
        <taxon>Dikarya</taxon>
        <taxon>Basidiomycota</taxon>
        <taxon>Agaricomycotina</taxon>
        <taxon>Agaricomycetes</taxon>
        <taxon>Hymenochaetales</taxon>
        <taxon>Hymenochaetaceae</taxon>
        <taxon>Pyrrhoderma</taxon>
    </lineage>
</organism>
<dbReference type="STRING" id="2282107.A0A286UH61"/>
<dbReference type="Pfam" id="PF13181">
    <property type="entry name" value="TPR_8"/>
    <property type="match status" value="1"/>
</dbReference>
<dbReference type="SMART" id="SM00028">
    <property type="entry name" value="TPR"/>
    <property type="match status" value="11"/>
</dbReference>
<dbReference type="PANTHER" id="PTHR15704">
    <property type="entry name" value="SUPERKILLER 3 PROTEIN-RELATED"/>
    <property type="match status" value="1"/>
</dbReference>
<keyword evidence="5" id="KW-1185">Reference proteome</keyword>
<feature type="repeat" description="TPR" evidence="3">
    <location>
        <begin position="724"/>
        <end position="757"/>
    </location>
</feature>